<proteinExistence type="predicted"/>
<dbReference type="EMBL" id="QBMN01000120">
    <property type="protein sequence ID" value="PZO37558.1"/>
    <property type="molecule type" value="Genomic_DNA"/>
</dbReference>
<dbReference type="Gene3D" id="3.40.50.2000">
    <property type="entry name" value="Glycogen Phosphorylase B"/>
    <property type="match status" value="2"/>
</dbReference>
<dbReference type="SUPFAM" id="SSF53756">
    <property type="entry name" value="UDP-Glycosyltransferase/glycogen phosphorylase"/>
    <property type="match status" value="1"/>
</dbReference>
<reference evidence="2" key="1">
    <citation type="submission" date="2018-04" db="EMBL/GenBank/DDBJ databases">
        <authorList>
            <person name="Cornet L."/>
        </authorList>
    </citation>
    <scope>NUCLEOTIDE SEQUENCE [LARGE SCALE GENOMIC DNA]</scope>
</reference>
<protein>
    <submittedName>
        <fullName evidence="1">Glycosyl transferase group 1</fullName>
    </submittedName>
</protein>
<accession>A0A2W4Y2E2</accession>
<reference evidence="1 2" key="2">
    <citation type="submission" date="2018-06" db="EMBL/GenBank/DDBJ databases">
        <title>Metagenomic assembly of (sub)arctic Cyanobacteria and their associated microbiome from non-axenic cultures.</title>
        <authorList>
            <person name="Baurain D."/>
        </authorList>
    </citation>
    <scope>NUCLEOTIDE SEQUENCE [LARGE SCALE GENOMIC DNA]</scope>
    <source>
        <strain evidence="1">ULC041bin1</strain>
    </source>
</reference>
<dbReference type="Proteomes" id="UP000249081">
    <property type="component" value="Unassembled WGS sequence"/>
</dbReference>
<evidence type="ECO:0000313" key="1">
    <source>
        <dbReference type="EMBL" id="PZO37558.1"/>
    </source>
</evidence>
<dbReference type="CDD" id="cd03801">
    <property type="entry name" value="GT4_PimA-like"/>
    <property type="match status" value="1"/>
</dbReference>
<name>A0A2W4Y2E2_9CYAN</name>
<comment type="caution">
    <text evidence="1">The sequence shown here is derived from an EMBL/GenBank/DDBJ whole genome shotgun (WGS) entry which is preliminary data.</text>
</comment>
<organism evidence="1 2">
    <name type="scientific">Shackletoniella antarctica</name>
    <dbReference type="NCBI Taxonomy" id="268115"/>
    <lineage>
        <taxon>Bacteria</taxon>
        <taxon>Bacillati</taxon>
        <taxon>Cyanobacteriota</taxon>
        <taxon>Cyanophyceae</taxon>
        <taxon>Oculatellales</taxon>
        <taxon>Oculatellaceae</taxon>
        <taxon>Shackletoniella</taxon>
    </lineage>
</organism>
<evidence type="ECO:0000313" key="2">
    <source>
        <dbReference type="Proteomes" id="UP000249081"/>
    </source>
</evidence>
<dbReference type="GO" id="GO:0016740">
    <property type="term" value="F:transferase activity"/>
    <property type="evidence" value="ECO:0007669"/>
    <property type="project" value="UniProtKB-KW"/>
</dbReference>
<dbReference type="PANTHER" id="PTHR12526">
    <property type="entry name" value="GLYCOSYLTRANSFERASE"/>
    <property type="match status" value="1"/>
</dbReference>
<gene>
    <name evidence="1" type="ORF">DCF17_15830</name>
</gene>
<keyword evidence="1" id="KW-0808">Transferase</keyword>
<dbReference type="AlphaFoldDB" id="A0A2W4Y2E2"/>
<sequence length="416" mass="46226">MNHTSAARPRVSIVVSDLSRRGAGRWGGAVRPFLLAQALQSVGYPVEIVGFSTEPVDEGDRPTPTNIPLHTIPLPAAAIGPRAARELFHHLSGDIIYAYKLKPSSFGLALVHRQISRSRHRRPVILDIDDWEMSWHGGENYRYRPSPKQRLRDLLKPRGALRNLDHPLYLQWMENWVAQADLVTTHNGFLQRRFGGVIIPNGKDTELFDPDRYSPEASRAAYNLADYRVLMFPGAPRPYKGVEDLLTAMDLLDQPDLKLVIVGGSPYDDYDRTLLERWPQHLIHLGKQPYEAMPRVIAAAHVVVVPQRQTPAAAAQFPLKLTDGMAMAKPILATRVGDIPEILAGCGYLAEPDAPDQLAAQITAIFADYSQALARGQQARDLCLTHYSIAAMGEELHRVLQNKTLSKGRWQGGGTS</sequence>
<dbReference type="Pfam" id="PF13692">
    <property type="entry name" value="Glyco_trans_1_4"/>
    <property type="match status" value="1"/>
</dbReference>